<protein>
    <recommendedName>
        <fullName evidence="4">DUF3267 domain-containing protein</fullName>
    </recommendedName>
</protein>
<name>A0AA44TGW7_BACCE</name>
<dbReference type="Pfam" id="PF11667">
    <property type="entry name" value="DUF3267"/>
    <property type="match status" value="1"/>
</dbReference>
<evidence type="ECO:0000313" key="3">
    <source>
        <dbReference type="Proteomes" id="UP000226357"/>
    </source>
</evidence>
<dbReference type="AlphaFoldDB" id="A0AA44TGW7"/>
<keyword evidence="1" id="KW-0472">Membrane</keyword>
<accession>A0AA44TGW7</accession>
<dbReference type="InterPro" id="IPR021683">
    <property type="entry name" value="DUF3267"/>
</dbReference>
<reference evidence="2 3" key="1">
    <citation type="submission" date="2017-09" db="EMBL/GenBank/DDBJ databases">
        <title>Large-scale bioinformatics analysis of Bacillus genomes uncovers conserved roles of natural products in bacterial physiology.</title>
        <authorList>
            <consortium name="Agbiome Team Llc"/>
            <person name="Bleich R.M."/>
            <person name="Grubbs K.J."/>
            <person name="Santa Maria K.C."/>
            <person name="Allen S.E."/>
            <person name="Farag S."/>
            <person name="Shank E.A."/>
            <person name="Bowers A."/>
        </authorList>
    </citation>
    <scope>NUCLEOTIDE SEQUENCE [LARGE SCALE GENOMIC DNA]</scope>
    <source>
        <strain evidence="2 3">AFS067272</strain>
    </source>
</reference>
<evidence type="ECO:0000313" key="2">
    <source>
        <dbReference type="EMBL" id="PFS03848.1"/>
    </source>
</evidence>
<feature type="transmembrane region" description="Helical" evidence="1">
    <location>
        <begin position="21"/>
        <end position="41"/>
    </location>
</feature>
<proteinExistence type="predicted"/>
<evidence type="ECO:0008006" key="4">
    <source>
        <dbReference type="Google" id="ProtNLM"/>
    </source>
</evidence>
<organism evidence="2 3">
    <name type="scientific">Bacillus cereus</name>
    <dbReference type="NCBI Taxonomy" id="1396"/>
    <lineage>
        <taxon>Bacteria</taxon>
        <taxon>Bacillati</taxon>
        <taxon>Bacillota</taxon>
        <taxon>Bacilli</taxon>
        <taxon>Bacillales</taxon>
        <taxon>Bacillaceae</taxon>
        <taxon>Bacillus</taxon>
        <taxon>Bacillus cereus group</taxon>
    </lineage>
</organism>
<dbReference type="RefSeq" id="WP_000249793.1">
    <property type="nucleotide sequence ID" value="NZ_NTUG01000038.1"/>
</dbReference>
<feature type="transmembrane region" description="Helical" evidence="1">
    <location>
        <begin position="136"/>
        <end position="155"/>
    </location>
</feature>
<feature type="transmembrane region" description="Helical" evidence="1">
    <location>
        <begin position="111"/>
        <end position="130"/>
    </location>
</feature>
<feature type="transmembrane region" description="Helical" evidence="1">
    <location>
        <begin position="47"/>
        <end position="75"/>
    </location>
</feature>
<comment type="caution">
    <text evidence="2">The sequence shown here is derived from an EMBL/GenBank/DDBJ whole genome shotgun (WGS) entry which is preliminary data.</text>
</comment>
<evidence type="ECO:0000256" key="1">
    <source>
        <dbReference type="SAM" id="Phobius"/>
    </source>
</evidence>
<keyword evidence="1" id="KW-1133">Transmembrane helix</keyword>
<sequence length="180" mass="20105">MVQGEKQELLIDVKKCTKIANISLLLLGIITFIIYSLLWGISINLDYIFLAISFALYFILIIAHELLHAFGFIVFGKASYKDIKFGIIMRYFMPYAHCKVPMKNKAFKKALLLPVVVTGIIPFIIGIMFGYGLLTFVSVGLVVGGAGDIMIYQLIKNLPDDIMIQDHPSEPGCIVLENKS</sequence>
<keyword evidence="1" id="KW-0812">Transmembrane</keyword>
<dbReference type="Proteomes" id="UP000226357">
    <property type="component" value="Unassembled WGS sequence"/>
</dbReference>
<gene>
    <name evidence="2" type="ORF">COK38_07145</name>
</gene>
<dbReference type="EMBL" id="NVBO01000051">
    <property type="protein sequence ID" value="PFS03848.1"/>
    <property type="molecule type" value="Genomic_DNA"/>
</dbReference>